<proteinExistence type="inferred from homology"/>
<keyword evidence="2" id="KW-0805">Transcription regulation</keyword>
<dbReference type="SUPFAM" id="SSF46785">
    <property type="entry name" value="Winged helix' DNA-binding domain"/>
    <property type="match status" value="1"/>
</dbReference>
<evidence type="ECO:0000256" key="4">
    <source>
        <dbReference type="ARBA" id="ARBA00023163"/>
    </source>
</evidence>
<dbReference type="InterPro" id="IPR036388">
    <property type="entry name" value="WH-like_DNA-bd_sf"/>
</dbReference>
<dbReference type="Gene3D" id="1.10.10.10">
    <property type="entry name" value="Winged helix-like DNA-binding domain superfamily/Winged helix DNA-binding domain"/>
    <property type="match status" value="1"/>
</dbReference>
<dbReference type="Pfam" id="PF03466">
    <property type="entry name" value="LysR_substrate"/>
    <property type="match status" value="1"/>
</dbReference>
<comment type="caution">
    <text evidence="6">The sequence shown here is derived from an EMBL/GenBank/DDBJ whole genome shotgun (WGS) entry which is preliminary data.</text>
</comment>
<reference evidence="6 7" key="1">
    <citation type="submission" date="2023-05" db="EMBL/GenBank/DDBJ databases">
        <title>Draft genome sequence of Streptomyces sp. B-S-A12 isolated from a cave soil in Thailand.</title>
        <authorList>
            <person name="Chamroensaksri N."/>
            <person name="Muangham S."/>
        </authorList>
    </citation>
    <scope>NUCLEOTIDE SEQUENCE [LARGE SCALE GENOMIC DNA]</scope>
    <source>
        <strain evidence="6 7">B-S-A12</strain>
    </source>
</reference>
<organism evidence="6 7">
    <name type="scientific">Streptomyces luteolus</name>
    <dbReference type="NCBI Taxonomy" id="3043615"/>
    <lineage>
        <taxon>Bacteria</taxon>
        <taxon>Bacillati</taxon>
        <taxon>Actinomycetota</taxon>
        <taxon>Actinomycetes</taxon>
        <taxon>Kitasatosporales</taxon>
        <taxon>Streptomycetaceae</taxon>
        <taxon>Streptomyces</taxon>
    </lineage>
</organism>
<gene>
    <name evidence="6" type="ORF">QIT00_04555</name>
</gene>
<evidence type="ECO:0000256" key="2">
    <source>
        <dbReference type="ARBA" id="ARBA00023015"/>
    </source>
</evidence>
<keyword evidence="3" id="KW-0238">DNA-binding</keyword>
<dbReference type="RefSeq" id="WP_282533768.1">
    <property type="nucleotide sequence ID" value="NZ_JASCIS010000004.1"/>
</dbReference>
<dbReference type="InterPro" id="IPR000847">
    <property type="entry name" value="LysR_HTH_N"/>
</dbReference>
<dbReference type="Pfam" id="PF00126">
    <property type="entry name" value="HTH_1"/>
    <property type="match status" value="1"/>
</dbReference>
<dbReference type="InterPro" id="IPR036390">
    <property type="entry name" value="WH_DNA-bd_sf"/>
</dbReference>
<comment type="similarity">
    <text evidence="1">Belongs to the LysR transcriptional regulatory family.</text>
</comment>
<dbReference type="EMBL" id="JASCIS010000004">
    <property type="protein sequence ID" value="MDI3417839.1"/>
    <property type="molecule type" value="Genomic_DNA"/>
</dbReference>
<dbReference type="SUPFAM" id="SSF53850">
    <property type="entry name" value="Periplasmic binding protein-like II"/>
    <property type="match status" value="1"/>
</dbReference>
<protein>
    <submittedName>
        <fullName evidence="6">LysR family transcriptional regulator</fullName>
    </submittedName>
</protein>
<dbReference type="PANTHER" id="PTHR30346:SF0">
    <property type="entry name" value="HCA OPERON TRANSCRIPTIONAL ACTIVATOR HCAR"/>
    <property type="match status" value="1"/>
</dbReference>
<dbReference type="InterPro" id="IPR005119">
    <property type="entry name" value="LysR_subst-bd"/>
</dbReference>
<keyword evidence="4" id="KW-0804">Transcription</keyword>
<dbReference type="PANTHER" id="PTHR30346">
    <property type="entry name" value="TRANSCRIPTIONAL DUAL REGULATOR HCAR-RELATED"/>
    <property type="match status" value="1"/>
</dbReference>
<evidence type="ECO:0000313" key="6">
    <source>
        <dbReference type="EMBL" id="MDI3417839.1"/>
    </source>
</evidence>
<dbReference type="Proteomes" id="UP001237105">
    <property type="component" value="Unassembled WGS sequence"/>
</dbReference>
<accession>A0ABT6SQE8</accession>
<dbReference type="PRINTS" id="PR00039">
    <property type="entry name" value="HTHLYSR"/>
</dbReference>
<name>A0ABT6SQE8_9ACTN</name>
<keyword evidence="7" id="KW-1185">Reference proteome</keyword>
<dbReference type="PROSITE" id="PS50931">
    <property type="entry name" value="HTH_LYSR"/>
    <property type="match status" value="1"/>
</dbReference>
<evidence type="ECO:0000256" key="1">
    <source>
        <dbReference type="ARBA" id="ARBA00009437"/>
    </source>
</evidence>
<evidence type="ECO:0000313" key="7">
    <source>
        <dbReference type="Proteomes" id="UP001237105"/>
    </source>
</evidence>
<dbReference type="CDD" id="cd05466">
    <property type="entry name" value="PBP2_LTTR_substrate"/>
    <property type="match status" value="1"/>
</dbReference>
<sequence length="312" mass="33332">MKLSQCSAFVAVAETESFTRAGLRLGTSQSAVSHAVAALEKELGVTLLQRERSGVLLTPEGRRALQHARAVVHHAELVAVRARSARTADSPLRVATVPSFASQLLPRLMAELAATGREPSITVRESDDKQICRWLRAGAVDVGITYSTPPGVATAPLVRETLYALVARDHPLAGARSVAYGQVARLPLIIPSWDPEAAILRALREADGELVVSHHIRDLNTVLCMVGEGLGATILPDTVLPTVLPDLQILELVPGRSRQLSISTQAEEGDDGRVRAFAAAARQVAGRRINELRALAGLQSDVVGMADRRVLS</sequence>
<feature type="domain" description="HTH lysR-type" evidence="5">
    <location>
        <begin position="1"/>
        <end position="58"/>
    </location>
</feature>
<evidence type="ECO:0000256" key="3">
    <source>
        <dbReference type="ARBA" id="ARBA00023125"/>
    </source>
</evidence>
<dbReference type="Gene3D" id="3.40.190.290">
    <property type="match status" value="1"/>
</dbReference>
<evidence type="ECO:0000259" key="5">
    <source>
        <dbReference type="PROSITE" id="PS50931"/>
    </source>
</evidence>